<dbReference type="InterPro" id="IPR007312">
    <property type="entry name" value="Phosphoesterase"/>
</dbReference>
<dbReference type="GO" id="GO:0042578">
    <property type="term" value="F:phosphoric ester hydrolase activity"/>
    <property type="evidence" value="ECO:0007669"/>
    <property type="project" value="UniProtKB-ARBA"/>
</dbReference>
<dbReference type="InterPro" id="IPR017850">
    <property type="entry name" value="Alkaline_phosphatase_core_sf"/>
</dbReference>
<dbReference type="PANTHER" id="PTHR31956">
    <property type="entry name" value="NON-SPECIFIC PHOSPHOLIPASE C4-RELATED"/>
    <property type="match status" value="1"/>
</dbReference>
<dbReference type="SUPFAM" id="SSF53649">
    <property type="entry name" value="Alkaline phosphatase-like"/>
    <property type="match status" value="1"/>
</dbReference>
<protein>
    <submittedName>
        <fullName evidence="2">Phospholipase C</fullName>
    </submittedName>
</protein>
<proteinExistence type="predicted"/>
<dbReference type="PANTHER" id="PTHR31956:SF1">
    <property type="entry name" value="NON-SPECIFIC PHOSPHOLIPASE C1"/>
    <property type="match status" value="1"/>
</dbReference>
<dbReference type="Gene3D" id="3.40.720.10">
    <property type="entry name" value="Alkaline Phosphatase, subunit A"/>
    <property type="match status" value="2"/>
</dbReference>
<comment type="caution">
    <text evidence="2">The sequence shown here is derived from an EMBL/GenBank/DDBJ whole genome shotgun (WGS) entry which is preliminary data.</text>
</comment>
<evidence type="ECO:0000313" key="2">
    <source>
        <dbReference type="EMBL" id="ROR99011.1"/>
    </source>
</evidence>
<gene>
    <name evidence="2" type="ORF">EDC56_3251</name>
</gene>
<evidence type="ECO:0000256" key="1">
    <source>
        <dbReference type="ARBA" id="ARBA00022801"/>
    </source>
</evidence>
<keyword evidence="3" id="KW-1185">Reference proteome</keyword>
<accession>A0A3N2DGZ2</accession>
<dbReference type="AlphaFoldDB" id="A0A3N2DGZ2"/>
<evidence type="ECO:0000313" key="3">
    <source>
        <dbReference type="Proteomes" id="UP000275394"/>
    </source>
</evidence>
<keyword evidence="1" id="KW-0378">Hydrolase</keyword>
<dbReference type="EMBL" id="RKHR01000006">
    <property type="protein sequence ID" value="ROR99011.1"/>
    <property type="molecule type" value="Genomic_DNA"/>
</dbReference>
<dbReference type="Proteomes" id="UP000275394">
    <property type="component" value="Unassembled WGS sequence"/>
</dbReference>
<organism evidence="2 3">
    <name type="scientific">Sinobacterium caligoides</name>
    <dbReference type="NCBI Taxonomy" id="933926"/>
    <lineage>
        <taxon>Bacteria</taxon>
        <taxon>Pseudomonadati</taxon>
        <taxon>Pseudomonadota</taxon>
        <taxon>Gammaproteobacteria</taxon>
        <taxon>Cellvibrionales</taxon>
        <taxon>Spongiibacteraceae</taxon>
        <taxon>Sinobacterium</taxon>
    </lineage>
</organism>
<dbReference type="Pfam" id="PF04185">
    <property type="entry name" value="Phosphoesterase"/>
    <property type="match status" value="1"/>
</dbReference>
<sequence>MVLMLENRSFDHMLGYLYTEQGNVSPLGHAFEGLTGNESNPDEHGNAVPVYKISEADEHPYFMPGSDPGEGYFATNSQLFSDHQVASPAPSATNQGFVTDYAYTLGWEGKSKGWNVMPGTTPSSIMGMYTPAMLPILSGLAKGYAVCDHWYCSVPTETLPNRAFATMATSQGRMNDKDKQYTAPTIFNALANNGQSWAIYGYDAPPLSRASYTDITDADNAHFGEFKDFQQAAQSNQLANYTFLEPQWGKGGNSQHPNYDVAKGEAFIQQVYDTLKNSAAWEKTLLIITYDEHGGCYDHVPPPANAVAPDSCTGMYGFDFTRFGPRVPTVLVSPLIAAGTVYRAEEGGTPLDHTAILKTLQTRFDLAPLTKRDAAAPDIASVLTLDTARTDDPLAGVKAPQSKQSFAVDDSADHLQQLYVQSMESLPMEELHRESYPDALRHYKSSDQAIAYGRRRYEDYSKYKKR</sequence>
<reference evidence="2 3" key="1">
    <citation type="submission" date="2018-11" db="EMBL/GenBank/DDBJ databases">
        <title>Genomic Encyclopedia of Type Strains, Phase IV (KMG-IV): sequencing the most valuable type-strain genomes for metagenomic binning, comparative biology and taxonomic classification.</title>
        <authorList>
            <person name="Goeker M."/>
        </authorList>
    </citation>
    <scope>NUCLEOTIDE SEQUENCE [LARGE SCALE GENOMIC DNA]</scope>
    <source>
        <strain evidence="2 3">DSM 100316</strain>
    </source>
</reference>
<name>A0A3N2DGZ2_9GAMM</name>
<dbReference type="GO" id="GO:0009395">
    <property type="term" value="P:phospholipid catabolic process"/>
    <property type="evidence" value="ECO:0007669"/>
    <property type="project" value="TreeGrafter"/>
</dbReference>